<evidence type="ECO:0000313" key="3">
    <source>
        <dbReference type="Proteomes" id="UP000574390"/>
    </source>
</evidence>
<gene>
    <name evidence="2" type="primary">PSMD8_5</name>
    <name evidence="2" type="ORF">FOZ62_011434</name>
</gene>
<dbReference type="EMBL" id="JABANM010029895">
    <property type="protein sequence ID" value="KAF4707199.1"/>
    <property type="molecule type" value="Genomic_DNA"/>
</dbReference>
<dbReference type="Proteomes" id="UP000574390">
    <property type="component" value="Unassembled WGS sequence"/>
</dbReference>
<feature type="compositionally biased region" description="Acidic residues" evidence="1">
    <location>
        <begin position="104"/>
        <end position="114"/>
    </location>
</feature>
<sequence>VPEEVENETPEGGIEPGTSDGKSPEDKVLDAVFGKEELPGEQQVIDPVVPDGATRMDEGENEPEEENGVQEEGPSKAEGFPEEPPQRPEEEESRHVRPWSPDEGVADDQPDGQLEEVQPSVPSAPRVRNGELKGMATIMGEARSPVLPYRLSPGQRLVTPPIVTHVAGAVRYAPLFAPHPFVPRIIFHPPAPPPSRALVLPMPSAVGSPYRLPTRPPHSRVSVVTTVHPSGPWPPAVDQRRKAAAPPMMMTAPQPGRAGRRGEEQHNDGGHYHHNAPNEVQFKNVLAPQEVDFSVGRIGR</sequence>
<feature type="region of interest" description="Disordered" evidence="1">
    <location>
        <begin position="226"/>
        <end position="278"/>
    </location>
</feature>
<comment type="caution">
    <text evidence="2">The sequence shown here is derived from an EMBL/GenBank/DDBJ whole genome shotgun (WGS) entry which is preliminary data.</text>
</comment>
<evidence type="ECO:0000313" key="2">
    <source>
        <dbReference type="EMBL" id="KAF4707199.1"/>
    </source>
</evidence>
<feature type="compositionally biased region" description="Acidic residues" evidence="1">
    <location>
        <begin position="59"/>
        <end position="69"/>
    </location>
</feature>
<feature type="non-terminal residue" evidence="2">
    <location>
        <position position="1"/>
    </location>
</feature>
<dbReference type="GO" id="GO:0000502">
    <property type="term" value="C:proteasome complex"/>
    <property type="evidence" value="ECO:0007669"/>
    <property type="project" value="UniProtKB-KW"/>
</dbReference>
<protein>
    <submittedName>
        <fullName evidence="2">26S proteasome non-ATPase regulatory subunit 8</fullName>
    </submittedName>
</protein>
<accession>A0A7J6QF64</accession>
<feature type="non-terminal residue" evidence="2">
    <location>
        <position position="300"/>
    </location>
</feature>
<feature type="region of interest" description="Disordered" evidence="1">
    <location>
        <begin position="1"/>
        <end position="129"/>
    </location>
</feature>
<reference evidence="2 3" key="1">
    <citation type="submission" date="2020-04" db="EMBL/GenBank/DDBJ databases">
        <title>Perkinsus olseni comparative genomics.</title>
        <authorList>
            <person name="Bogema D.R."/>
        </authorList>
    </citation>
    <scope>NUCLEOTIDE SEQUENCE [LARGE SCALE GENOMIC DNA]</scope>
    <source>
        <strain evidence="2">ATCC PRA-205</strain>
    </source>
</reference>
<feature type="compositionally biased region" description="Basic and acidic residues" evidence="1">
    <location>
        <begin position="84"/>
        <end position="95"/>
    </location>
</feature>
<dbReference type="AlphaFoldDB" id="A0A7J6QF64"/>
<proteinExistence type="predicted"/>
<keyword evidence="2" id="KW-0647">Proteasome</keyword>
<feature type="compositionally biased region" description="Low complexity" evidence="1">
    <location>
        <begin position="244"/>
        <end position="255"/>
    </location>
</feature>
<name>A0A7J6QF64_PEROL</name>
<feature type="compositionally biased region" description="Basic and acidic residues" evidence="1">
    <location>
        <begin position="260"/>
        <end position="271"/>
    </location>
</feature>
<evidence type="ECO:0000256" key="1">
    <source>
        <dbReference type="SAM" id="MobiDB-lite"/>
    </source>
</evidence>
<organism evidence="2 3">
    <name type="scientific">Perkinsus olseni</name>
    <name type="common">Perkinsus atlanticus</name>
    <dbReference type="NCBI Taxonomy" id="32597"/>
    <lineage>
        <taxon>Eukaryota</taxon>
        <taxon>Sar</taxon>
        <taxon>Alveolata</taxon>
        <taxon>Perkinsozoa</taxon>
        <taxon>Perkinsea</taxon>
        <taxon>Perkinsida</taxon>
        <taxon>Perkinsidae</taxon>
        <taxon>Perkinsus</taxon>
    </lineage>
</organism>
<feature type="compositionally biased region" description="Basic and acidic residues" evidence="1">
    <location>
        <begin position="22"/>
        <end position="38"/>
    </location>
</feature>